<reference evidence="3" key="1">
    <citation type="submission" date="2019-02" db="EMBL/GenBank/DDBJ databases">
        <authorList>
            <person name="Gruber-Vodicka R. H."/>
            <person name="Seah K. B. B."/>
        </authorList>
    </citation>
    <scope>NUCLEOTIDE SEQUENCE</scope>
    <source>
        <strain evidence="4">BECK_SA2B12</strain>
        <strain evidence="2">BECK_SA2B15</strain>
        <strain evidence="3">BECK_SA2B20</strain>
    </source>
</reference>
<dbReference type="InterPro" id="IPR000157">
    <property type="entry name" value="TIR_dom"/>
</dbReference>
<gene>
    <name evidence="2" type="ORF">BECKH772A_GA0070896_1001729</name>
    <name evidence="3" type="ORF">BECKH772B_GA0070898_1001629</name>
    <name evidence="4" type="ORF">BECKH772C_GA0070978_1001629</name>
</gene>
<evidence type="ECO:0000313" key="4">
    <source>
        <dbReference type="EMBL" id="VFJ97873.1"/>
    </source>
</evidence>
<dbReference type="Gene3D" id="3.40.50.10140">
    <property type="entry name" value="Toll/interleukin-1 receptor homology (TIR) domain"/>
    <property type="match status" value="1"/>
</dbReference>
<sequence>MGNLFISHRKVDAPRAECPVHELTAAGHDVRFDEWWIDIGDSIVERINQGLEGMSYPVLCYSAVGLSPCVNREWMPILARQLARHPVEPLPTLFSGNGNTVPAILADIKYANLVKDWDGGVQVLLRAKGDRIRGQSSSAGNRP</sequence>
<name>A0A450UFT3_9GAMM</name>
<dbReference type="SUPFAM" id="SSF52200">
    <property type="entry name" value="Toll/Interleukin receptor TIR domain"/>
    <property type="match status" value="1"/>
</dbReference>
<protein>
    <submittedName>
        <fullName evidence="3">TIR domain-containing protein</fullName>
    </submittedName>
</protein>
<dbReference type="EMBL" id="CAADFJ010000016">
    <property type="protein sequence ID" value="VFJ97873.1"/>
    <property type="molecule type" value="Genomic_DNA"/>
</dbReference>
<proteinExistence type="predicted"/>
<dbReference type="InterPro" id="IPR035897">
    <property type="entry name" value="Toll_tir_struct_dom_sf"/>
</dbReference>
<dbReference type="Pfam" id="PF13676">
    <property type="entry name" value="TIR_2"/>
    <property type="match status" value="1"/>
</dbReference>
<dbReference type="AlphaFoldDB" id="A0A450UFT3"/>
<evidence type="ECO:0000313" key="2">
    <source>
        <dbReference type="EMBL" id="VFJ89793.1"/>
    </source>
</evidence>
<dbReference type="EMBL" id="CAADFI010000016">
    <property type="protein sequence ID" value="VFJ91348.1"/>
    <property type="molecule type" value="Genomic_DNA"/>
</dbReference>
<evidence type="ECO:0000259" key="1">
    <source>
        <dbReference type="Pfam" id="PF13676"/>
    </source>
</evidence>
<feature type="domain" description="TIR" evidence="1">
    <location>
        <begin position="5"/>
        <end position="124"/>
    </location>
</feature>
<dbReference type="GO" id="GO:0007165">
    <property type="term" value="P:signal transduction"/>
    <property type="evidence" value="ECO:0007669"/>
    <property type="project" value="InterPro"/>
</dbReference>
<accession>A0A450UFT3</accession>
<dbReference type="EMBL" id="CAADFG010000017">
    <property type="protein sequence ID" value="VFJ89793.1"/>
    <property type="molecule type" value="Genomic_DNA"/>
</dbReference>
<evidence type="ECO:0000313" key="3">
    <source>
        <dbReference type="EMBL" id="VFJ91348.1"/>
    </source>
</evidence>
<organism evidence="3">
    <name type="scientific">Candidatus Kentrum eta</name>
    <dbReference type="NCBI Taxonomy" id="2126337"/>
    <lineage>
        <taxon>Bacteria</taxon>
        <taxon>Pseudomonadati</taxon>
        <taxon>Pseudomonadota</taxon>
        <taxon>Gammaproteobacteria</taxon>
        <taxon>Candidatus Kentrum</taxon>
    </lineage>
</organism>